<evidence type="ECO:0000313" key="4">
    <source>
        <dbReference type="Proteomes" id="UP000190130"/>
    </source>
</evidence>
<dbReference type="RefSeq" id="WP_055726647.1">
    <property type="nucleotide sequence ID" value="NZ_FUYX01000006.1"/>
</dbReference>
<evidence type="ECO:0000313" key="2">
    <source>
        <dbReference type="EMBL" id="SKB86039.1"/>
    </source>
</evidence>
<evidence type="ECO:0008006" key="5">
    <source>
        <dbReference type="Google" id="ProtNLM"/>
    </source>
</evidence>
<gene>
    <name evidence="1" type="ORF">ARD30_08050</name>
    <name evidence="2" type="ORF">SAMN05660750_02723</name>
</gene>
<reference evidence="1 3" key="1">
    <citation type="submission" date="2015-10" db="EMBL/GenBank/DDBJ databases">
        <title>Draft genome of Bosea thiooxidans.</title>
        <authorList>
            <person name="Wang X."/>
        </authorList>
    </citation>
    <scope>NUCLEOTIDE SEQUENCE [LARGE SCALE GENOMIC DNA]</scope>
    <source>
        <strain evidence="1 3">CGMCC 9174</strain>
    </source>
</reference>
<keyword evidence="3" id="KW-1185">Reference proteome</keyword>
<dbReference type="Proteomes" id="UP000051562">
    <property type="component" value="Unassembled WGS sequence"/>
</dbReference>
<accession>A0A0Q3L5P9</accession>
<dbReference type="AlphaFoldDB" id="A0A0Q3L5P9"/>
<protein>
    <recommendedName>
        <fullName evidence="5">DUF2946 domain-containing protein</fullName>
    </recommendedName>
</protein>
<dbReference type="EMBL" id="LMAR01000007">
    <property type="protein sequence ID" value="KQK32092.1"/>
    <property type="molecule type" value="Genomic_DNA"/>
</dbReference>
<evidence type="ECO:0000313" key="3">
    <source>
        <dbReference type="Proteomes" id="UP000051562"/>
    </source>
</evidence>
<dbReference type="Proteomes" id="UP000190130">
    <property type="component" value="Unassembled WGS sequence"/>
</dbReference>
<organism evidence="1 3">
    <name type="scientific">Bosea thiooxidans</name>
    <dbReference type="NCBI Taxonomy" id="53254"/>
    <lineage>
        <taxon>Bacteria</taxon>
        <taxon>Pseudomonadati</taxon>
        <taxon>Pseudomonadota</taxon>
        <taxon>Alphaproteobacteria</taxon>
        <taxon>Hyphomicrobiales</taxon>
        <taxon>Boseaceae</taxon>
        <taxon>Bosea</taxon>
    </lineage>
</organism>
<name>A0A0Q3L5P9_9HYPH</name>
<sequence length="125" mass="12671">MLARGAFLDRLRRSDLGVWLATAYALCVLALALAPAPALATLSGHDGFVLCSGAPVPDDGQSVPLGDLAHCKGCPLNPVFAGPPVEAAPEPGRLAIRLPSSFALAEGLPHRFAAGLAQSRAPPAG</sequence>
<dbReference type="EMBL" id="FUYX01000006">
    <property type="protein sequence ID" value="SKB86039.1"/>
    <property type="molecule type" value="Genomic_DNA"/>
</dbReference>
<dbReference type="OrthoDB" id="8163971at2"/>
<reference evidence="2 4" key="2">
    <citation type="submission" date="2017-02" db="EMBL/GenBank/DDBJ databases">
        <authorList>
            <person name="Peterson S.W."/>
        </authorList>
    </citation>
    <scope>NUCLEOTIDE SEQUENCE [LARGE SCALE GENOMIC DNA]</scope>
    <source>
        <strain evidence="2 4">DSM 9653</strain>
    </source>
</reference>
<proteinExistence type="predicted"/>
<evidence type="ECO:0000313" key="1">
    <source>
        <dbReference type="EMBL" id="KQK32092.1"/>
    </source>
</evidence>